<comment type="caution">
    <text evidence="1">The sequence shown here is derived from an EMBL/GenBank/DDBJ whole genome shotgun (WGS) entry which is preliminary data.</text>
</comment>
<sequence>RRSARRPPAASGFAAWRACSAACGAPPAARGPTHPAEWPLTCSFELWSGRRSC</sequence>
<feature type="non-terminal residue" evidence="1">
    <location>
        <position position="1"/>
    </location>
</feature>
<accession>D5PJJ6</accession>
<evidence type="ECO:0000313" key="1">
    <source>
        <dbReference type="EMBL" id="EFG73809.1"/>
    </source>
</evidence>
<reference evidence="1 2" key="1">
    <citation type="submission" date="2010-04" db="EMBL/GenBank/DDBJ databases">
        <authorList>
            <person name="Muzny D."/>
            <person name="Qin X."/>
            <person name="Deng J."/>
            <person name="Jiang H."/>
            <person name="Liu Y."/>
            <person name="Qu J."/>
            <person name="Song X.-Z."/>
            <person name="Zhang L."/>
            <person name="Thornton R."/>
            <person name="Coyle M."/>
            <person name="Francisco L."/>
            <person name="Jackson L."/>
            <person name="Javaid M."/>
            <person name="Korchina V."/>
            <person name="Kovar C."/>
            <person name="Mata R."/>
            <person name="Mathew T."/>
            <person name="Ngo R."/>
            <person name="Nguyen L."/>
            <person name="Nguyen N."/>
            <person name="Okwuonu G."/>
            <person name="Ongeri F."/>
            <person name="Pham C."/>
            <person name="Simmons D."/>
            <person name="Wilczek-Boney K."/>
            <person name="Hale W."/>
            <person name="Jakkamsetti A."/>
            <person name="Pham P."/>
            <person name="Ruth R."/>
            <person name="San Lucas F."/>
            <person name="Warren J."/>
            <person name="Zhang J."/>
            <person name="Zhao Z."/>
            <person name="Zhou C."/>
            <person name="Zhu D."/>
            <person name="Lee S."/>
            <person name="Bess C."/>
            <person name="Blankenburg K."/>
            <person name="Forbes L."/>
            <person name="Fu Q."/>
            <person name="Gubbala S."/>
            <person name="Hirani K."/>
            <person name="Jayaseelan J.C."/>
            <person name="Lara F."/>
            <person name="Munidasa M."/>
            <person name="Palculict T."/>
            <person name="Patil S."/>
            <person name="Pu L.-L."/>
            <person name="Saada N."/>
            <person name="Tang L."/>
            <person name="Weissenberger G."/>
            <person name="Zhu Y."/>
            <person name="Hemphill L."/>
            <person name="Shang Y."/>
            <person name="Youmans B."/>
            <person name="Ayvaz T."/>
            <person name="Ross M."/>
            <person name="Santibanez J."/>
            <person name="Aqrawi P."/>
            <person name="Gross S."/>
            <person name="Joshi V."/>
            <person name="Fowler G."/>
            <person name="Nazareth L."/>
            <person name="Reid J."/>
            <person name="Worley K."/>
            <person name="Petrosino J."/>
            <person name="Highlander S."/>
            <person name="Gibbs R."/>
        </authorList>
    </citation>
    <scope>NUCLEOTIDE SEQUENCE [LARGE SCALE GENOMIC DNA]</scope>
    <source>
        <strain evidence="1 2">ATCC BAA-614</strain>
    </source>
</reference>
<name>D5PJJ6_9MYCO</name>
<organism evidence="1 2">
    <name type="scientific">Mycobacterium parascrofulaceum ATCC BAA-614</name>
    <dbReference type="NCBI Taxonomy" id="525368"/>
    <lineage>
        <taxon>Bacteria</taxon>
        <taxon>Bacillati</taxon>
        <taxon>Actinomycetota</taxon>
        <taxon>Actinomycetes</taxon>
        <taxon>Mycobacteriales</taxon>
        <taxon>Mycobacteriaceae</taxon>
        <taxon>Mycobacterium</taxon>
        <taxon>Mycobacterium simiae complex</taxon>
    </lineage>
</organism>
<evidence type="ECO:0000313" key="2">
    <source>
        <dbReference type="Proteomes" id="UP000003653"/>
    </source>
</evidence>
<dbReference type="EMBL" id="ADNV01000395">
    <property type="protein sequence ID" value="EFG73809.1"/>
    <property type="molecule type" value="Genomic_DNA"/>
</dbReference>
<dbReference type="Proteomes" id="UP000003653">
    <property type="component" value="Unassembled WGS sequence"/>
</dbReference>
<protein>
    <submittedName>
        <fullName evidence="1">Uncharacterized protein</fullName>
    </submittedName>
</protein>
<dbReference type="AlphaFoldDB" id="D5PJJ6"/>
<gene>
    <name evidence="1" type="ORF">HMPREF0591_6340</name>
</gene>
<keyword evidence="2" id="KW-1185">Reference proteome</keyword>
<proteinExistence type="predicted"/>
<dbReference type="HOGENOM" id="CLU_3073364_0_0_11"/>